<organism evidence="3 4">
    <name type="scientific">Actinokineospora diospyrosa</name>
    <dbReference type="NCBI Taxonomy" id="103728"/>
    <lineage>
        <taxon>Bacteria</taxon>
        <taxon>Bacillati</taxon>
        <taxon>Actinomycetota</taxon>
        <taxon>Actinomycetes</taxon>
        <taxon>Pseudonocardiales</taxon>
        <taxon>Pseudonocardiaceae</taxon>
        <taxon>Actinokineospora</taxon>
    </lineage>
</organism>
<evidence type="ECO:0000313" key="3">
    <source>
        <dbReference type="EMBL" id="MCP2268572.1"/>
    </source>
</evidence>
<evidence type="ECO:0000256" key="2">
    <source>
        <dbReference type="ARBA" id="ARBA00023235"/>
    </source>
</evidence>
<evidence type="ECO:0000256" key="1">
    <source>
        <dbReference type="ARBA" id="ARBA00008270"/>
    </source>
</evidence>
<dbReference type="PIRSF" id="PIRSF016184">
    <property type="entry name" value="PhzC_PhzF"/>
    <property type="match status" value="1"/>
</dbReference>
<gene>
    <name evidence="3" type="ORF">LV75_001059</name>
</gene>
<dbReference type="SUPFAM" id="SSF54506">
    <property type="entry name" value="Diaminopimelate epimerase-like"/>
    <property type="match status" value="1"/>
</dbReference>
<proteinExistence type="inferred from homology"/>
<sequence>MQILRYAAFTTDPDGGNPAGVVLDATGIPDSEMQAAAAEINYSESAFLLPRPDGDLDIRYFSPLAEVPFCGHATVAASVAHAAAHGAGPLRLHTRAGLVEVSTTESEAGEITATLASVTPRTEEIPAEIQAALLSALRWSAEDLDAALPVRAAYAGAWHPVVAAGTRSRLAELDYDFPALADLMAEQGWTTVQLIYRESEAVIHSRNPFPPGGVVEDPATGAAAAALGGYLRELGLVSLPAALTVYQGDDLGRPGVITVGIPSELSAGIHVTGHAVLIE</sequence>
<dbReference type="InterPro" id="IPR003719">
    <property type="entry name" value="Phenazine_PhzF-like"/>
</dbReference>
<name>A0ABT1I7H3_9PSEU</name>
<reference evidence="3 4" key="1">
    <citation type="submission" date="2022-06" db="EMBL/GenBank/DDBJ databases">
        <title>Genomic Encyclopedia of Archaeal and Bacterial Type Strains, Phase II (KMG-II): from individual species to whole genera.</title>
        <authorList>
            <person name="Goeker M."/>
        </authorList>
    </citation>
    <scope>NUCLEOTIDE SEQUENCE [LARGE SCALE GENOMIC DNA]</scope>
    <source>
        <strain evidence="3 4">DSM 44255</strain>
    </source>
</reference>
<dbReference type="Gene3D" id="3.10.310.10">
    <property type="entry name" value="Diaminopimelate Epimerase, Chain A, domain 1"/>
    <property type="match status" value="2"/>
</dbReference>
<dbReference type="Pfam" id="PF02567">
    <property type="entry name" value="PhzC-PhzF"/>
    <property type="match status" value="1"/>
</dbReference>
<accession>A0ABT1I7H3</accession>
<keyword evidence="2" id="KW-0413">Isomerase</keyword>
<dbReference type="RefSeq" id="WP_253885495.1">
    <property type="nucleotide sequence ID" value="NZ_BAAAVB010000001.1"/>
</dbReference>
<evidence type="ECO:0000313" key="4">
    <source>
        <dbReference type="Proteomes" id="UP001205185"/>
    </source>
</evidence>
<dbReference type="PANTHER" id="PTHR13774">
    <property type="entry name" value="PHENAZINE BIOSYNTHESIS PROTEIN"/>
    <property type="match status" value="1"/>
</dbReference>
<dbReference type="PANTHER" id="PTHR13774:SF39">
    <property type="entry name" value="BIOSYNTHESIS PROTEIN, PUTATIVE-RELATED"/>
    <property type="match status" value="1"/>
</dbReference>
<comment type="similarity">
    <text evidence="1">Belongs to the PhzF family.</text>
</comment>
<dbReference type="EMBL" id="JAMTCO010000003">
    <property type="protein sequence ID" value="MCP2268572.1"/>
    <property type="molecule type" value="Genomic_DNA"/>
</dbReference>
<dbReference type="Proteomes" id="UP001205185">
    <property type="component" value="Unassembled WGS sequence"/>
</dbReference>
<dbReference type="NCBIfam" id="TIGR00654">
    <property type="entry name" value="PhzF_family"/>
    <property type="match status" value="1"/>
</dbReference>
<comment type="caution">
    <text evidence="3">The sequence shown here is derived from an EMBL/GenBank/DDBJ whole genome shotgun (WGS) entry which is preliminary data.</text>
</comment>
<keyword evidence="4" id="KW-1185">Reference proteome</keyword>
<protein>
    <submittedName>
        <fullName evidence="3">Phenazine biosynthesis protein PhzF family</fullName>
    </submittedName>
</protein>